<protein>
    <submittedName>
        <fullName evidence="1">Uncharacterized protein</fullName>
    </submittedName>
</protein>
<proteinExistence type="predicted"/>
<accession>A0A382LAR0</accession>
<dbReference type="EMBL" id="UINC01085965">
    <property type="protein sequence ID" value="SVC33984.1"/>
    <property type="molecule type" value="Genomic_DNA"/>
</dbReference>
<sequence length="33" mass="3782">MGIYISESPQNAFCYEFVKSIRLPSSPQPESLY</sequence>
<gene>
    <name evidence="1" type="ORF">METZ01_LOCUS286838</name>
</gene>
<organism evidence="1">
    <name type="scientific">marine metagenome</name>
    <dbReference type="NCBI Taxonomy" id="408172"/>
    <lineage>
        <taxon>unclassified sequences</taxon>
        <taxon>metagenomes</taxon>
        <taxon>ecological metagenomes</taxon>
    </lineage>
</organism>
<evidence type="ECO:0000313" key="1">
    <source>
        <dbReference type="EMBL" id="SVC33984.1"/>
    </source>
</evidence>
<reference evidence="1" key="1">
    <citation type="submission" date="2018-05" db="EMBL/GenBank/DDBJ databases">
        <authorList>
            <person name="Lanie J.A."/>
            <person name="Ng W.-L."/>
            <person name="Kazmierczak K.M."/>
            <person name="Andrzejewski T.M."/>
            <person name="Davidsen T.M."/>
            <person name="Wayne K.J."/>
            <person name="Tettelin H."/>
            <person name="Glass J.I."/>
            <person name="Rusch D."/>
            <person name="Podicherti R."/>
            <person name="Tsui H.-C.T."/>
            <person name="Winkler M.E."/>
        </authorList>
    </citation>
    <scope>NUCLEOTIDE SEQUENCE</scope>
</reference>
<dbReference type="AlphaFoldDB" id="A0A382LAR0"/>
<name>A0A382LAR0_9ZZZZ</name>